<evidence type="ECO:0000256" key="2">
    <source>
        <dbReference type="ARBA" id="ARBA00022801"/>
    </source>
</evidence>
<dbReference type="InterPro" id="IPR029055">
    <property type="entry name" value="Ntn_hydrolases_N"/>
</dbReference>
<feature type="active site" description="Nucleophile" evidence="4">
    <location>
        <position position="258"/>
    </location>
</feature>
<dbReference type="Gene3D" id="1.10.439.10">
    <property type="entry name" value="Penicillin Amidohydrolase, domain 1"/>
    <property type="match status" value="1"/>
</dbReference>
<evidence type="ECO:0000256" key="5">
    <source>
        <dbReference type="PIRSR" id="PIRSR001227-2"/>
    </source>
</evidence>
<dbReference type="InterPro" id="IPR002692">
    <property type="entry name" value="S45"/>
</dbReference>
<dbReference type="CDD" id="cd03747">
    <property type="entry name" value="Ntn_PGA_like"/>
    <property type="match status" value="1"/>
</dbReference>
<dbReference type="GO" id="GO:0017000">
    <property type="term" value="P:antibiotic biosynthetic process"/>
    <property type="evidence" value="ECO:0007669"/>
    <property type="project" value="InterPro"/>
</dbReference>
<dbReference type="InterPro" id="IPR043147">
    <property type="entry name" value="Penicillin_amidase_A-knob"/>
</dbReference>
<keyword evidence="2" id="KW-0378">Hydrolase</keyword>
<evidence type="ECO:0000313" key="7">
    <source>
        <dbReference type="EMBL" id="ACB34175.1"/>
    </source>
</evidence>
<keyword evidence="8" id="KW-1185">Reference proteome</keyword>
<dbReference type="InterPro" id="IPR014395">
    <property type="entry name" value="Pen/GL7ACA/AHL_acylase"/>
</dbReference>
<dbReference type="Gene3D" id="3.60.20.10">
    <property type="entry name" value="Glutamine Phosphoribosylpyrophosphate, subunit 1, domain 1"/>
    <property type="match status" value="1"/>
</dbReference>
<name>B1Y0R7_LEPCP</name>
<protein>
    <submittedName>
        <fullName evidence="7">Peptidase S45 penicillin amidase</fullName>
    </submittedName>
</protein>
<proteinExistence type="inferred from homology"/>
<organism evidence="7 8">
    <name type="scientific">Leptothrix cholodnii (strain ATCC 51168 / LMG 8142 / SP-6)</name>
    <name type="common">Leptothrix discophora (strain SP-6)</name>
    <dbReference type="NCBI Taxonomy" id="395495"/>
    <lineage>
        <taxon>Bacteria</taxon>
        <taxon>Pseudomonadati</taxon>
        <taxon>Pseudomonadota</taxon>
        <taxon>Betaproteobacteria</taxon>
        <taxon>Burkholderiales</taxon>
        <taxon>Sphaerotilaceae</taxon>
        <taxon>Leptothrix</taxon>
    </lineage>
</organism>
<keyword evidence="3" id="KW-0865">Zymogen</keyword>
<evidence type="ECO:0000256" key="4">
    <source>
        <dbReference type="PIRSR" id="PIRSR001227-1"/>
    </source>
</evidence>
<comment type="similarity">
    <text evidence="1">Belongs to the peptidase S45 family.</text>
</comment>
<dbReference type="GO" id="GO:0046872">
    <property type="term" value="F:metal ion binding"/>
    <property type="evidence" value="ECO:0007669"/>
    <property type="project" value="UniProtKB-KW"/>
</dbReference>
<evidence type="ECO:0000256" key="6">
    <source>
        <dbReference type="SAM" id="MobiDB-lite"/>
    </source>
</evidence>
<dbReference type="GO" id="GO:0016811">
    <property type="term" value="F:hydrolase activity, acting on carbon-nitrogen (but not peptide) bonds, in linear amides"/>
    <property type="evidence" value="ECO:0007669"/>
    <property type="project" value="InterPro"/>
</dbReference>
<comment type="cofactor">
    <cofactor evidence="5">
        <name>Ca(2+)</name>
        <dbReference type="ChEBI" id="CHEBI:29108"/>
    </cofactor>
    <text evidence="5">Binds 1 Ca(2+) ion per dimer.</text>
</comment>
<dbReference type="EMBL" id="CP001013">
    <property type="protein sequence ID" value="ACB34175.1"/>
    <property type="molecule type" value="Genomic_DNA"/>
</dbReference>
<gene>
    <name evidence="7" type="ordered locus">Lcho_1908</name>
</gene>
<sequence precursor="true">MSALRRWAYGLLGLGLLLLLALLVGWAVYRQQVLPITDGRLHVSGLPAAGADVRIERDAHGIPTIRAASIEGALFGLGFVHAQDRLWQLETHRRIGAGRLAEAFGPPALDNDRFLRALGVRRAAQAQWEQTRGEARQALEAYAAGINAYLSKHLRARPPEFLILGVQPEQWQPVDSLAWSIMMAWDLGGNWTTELLRLRLAQRMSVARINELLPPYPGEQPLPTADYTTLAQQWQVMGPLAERIISAAPESGIEGIGSNNWAVSGQRSSSGKPLLANDPHLKLTAPALWYFARLEAPGLHVAGATMPGLPLVVLGQNESIAWGFTNTAPDVQDLYLERIHPDDAQQYQTPDGWQRFDRHDEVIHVRGAASVTMTARHSRHGPVISDAAGPSTEGLTGAAAGQGGAPRYAIAMRWTALDADVGTIEAGLRFNRAGSVPEFIAAAARYSAPMQNMLVADAVGKHGHIALVVPGKLPVRSPDNDLRGLVPAPGWDARYDWSGYLPAADLPSRRDPPEGWLATANQRIVGAGYPHHITSEWMAPYRQQRIEQLLAGRPTHDVESFAAMQLDQLSLGAKALAAAFQASRSSHPLAAGLAPRIARFDGLMGGDQAAPLVFHAWARALTALVFADELGPLWDSHFGERRSFRDALEGVLARDDAGWCDDKNTAASETCGQLRDRALDQAYALLQAQLGDDTSQWRWDRMHVARSEHRPFSKVSALKRLFELRVPVGGDGHSINATRVGLKPDPHTGELFLVDHAPSLRAVYDLADPSRSRFIHSSGQSGIALTPDYRAFSALWAAGKQIPVWPAGSPEHVLTLTR</sequence>
<dbReference type="MEROPS" id="S45.003"/>
<feature type="binding site" evidence="5">
    <location>
        <position position="330"/>
    </location>
    <ligand>
        <name>Ca(2+)</name>
        <dbReference type="ChEBI" id="CHEBI:29108"/>
    </ligand>
</feature>
<dbReference type="Proteomes" id="UP000001693">
    <property type="component" value="Chromosome"/>
</dbReference>
<dbReference type="OrthoDB" id="9760084at2"/>
<reference evidence="7 8" key="1">
    <citation type="submission" date="2008-03" db="EMBL/GenBank/DDBJ databases">
        <title>Complete sequence of Leptothrix cholodnii SP-6.</title>
        <authorList>
            <consortium name="US DOE Joint Genome Institute"/>
            <person name="Copeland A."/>
            <person name="Lucas S."/>
            <person name="Lapidus A."/>
            <person name="Glavina del Rio T."/>
            <person name="Dalin E."/>
            <person name="Tice H."/>
            <person name="Bruce D."/>
            <person name="Goodwin L."/>
            <person name="Pitluck S."/>
            <person name="Chertkov O."/>
            <person name="Brettin T."/>
            <person name="Detter J.C."/>
            <person name="Han C."/>
            <person name="Kuske C.R."/>
            <person name="Schmutz J."/>
            <person name="Larimer F."/>
            <person name="Land M."/>
            <person name="Hauser L."/>
            <person name="Kyrpides N."/>
            <person name="Lykidis A."/>
            <person name="Emerson D."/>
            <person name="Richardson P."/>
        </authorList>
    </citation>
    <scope>NUCLEOTIDE SEQUENCE [LARGE SCALE GENOMIC DNA]</scope>
    <source>
        <strain evidence="8">ATCC 51168 / LMG 8142 / SP-6</strain>
    </source>
</reference>
<dbReference type="Gene3D" id="2.30.120.10">
    <property type="match status" value="1"/>
</dbReference>
<dbReference type="Pfam" id="PF01804">
    <property type="entry name" value="Penicil_amidase"/>
    <property type="match status" value="1"/>
</dbReference>
<dbReference type="SUPFAM" id="SSF56235">
    <property type="entry name" value="N-terminal nucleophile aminohydrolases (Ntn hydrolases)"/>
    <property type="match status" value="1"/>
</dbReference>
<dbReference type="PANTHER" id="PTHR34218">
    <property type="entry name" value="PEPTIDASE S45 PENICILLIN AMIDASE"/>
    <property type="match status" value="1"/>
</dbReference>
<dbReference type="KEGG" id="lch:Lcho_1908"/>
<evidence type="ECO:0000313" key="8">
    <source>
        <dbReference type="Proteomes" id="UP000001693"/>
    </source>
</evidence>
<evidence type="ECO:0000256" key="1">
    <source>
        <dbReference type="ARBA" id="ARBA00006586"/>
    </source>
</evidence>
<feature type="binding site" evidence="5">
    <location>
        <position position="194"/>
    </location>
    <ligand>
        <name>Ca(2+)</name>
        <dbReference type="ChEBI" id="CHEBI:29108"/>
    </ligand>
</feature>
<dbReference type="PANTHER" id="PTHR34218:SF4">
    <property type="entry name" value="ACYL-HOMOSERINE LACTONE ACYLASE QUIP"/>
    <property type="match status" value="1"/>
</dbReference>
<dbReference type="InterPro" id="IPR043146">
    <property type="entry name" value="Penicillin_amidase_N_B-knob"/>
</dbReference>
<feature type="region of interest" description="Disordered" evidence="6">
    <location>
        <begin position="379"/>
        <end position="399"/>
    </location>
</feature>
<dbReference type="HOGENOM" id="CLU_011790_0_1_4"/>
<dbReference type="AlphaFoldDB" id="B1Y0R7"/>
<accession>B1Y0R7</accession>
<feature type="binding site" evidence="5">
    <location>
        <position position="333"/>
    </location>
    <ligand>
        <name>Ca(2+)</name>
        <dbReference type="ChEBI" id="CHEBI:29108"/>
    </ligand>
</feature>
<dbReference type="RefSeq" id="WP_012346936.1">
    <property type="nucleotide sequence ID" value="NC_010524.1"/>
</dbReference>
<dbReference type="eggNOG" id="COG2366">
    <property type="taxonomic scope" value="Bacteria"/>
</dbReference>
<keyword evidence="5" id="KW-0106">Calcium</keyword>
<dbReference type="PIRSF" id="PIRSF001227">
    <property type="entry name" value="Pen_acylase"/>
    <property type="match status" value="1"/>
</dbReference>
<dbReference type="InterPro" id="IPR023343">
    <property type="entry name" value="Penicillin_amidase_dom1"/>
</dbReference>
<evidence type="ECO:0000256" key="3">
    <source>
        <dbReference type="ARBA" id="ARBA00023145"/>
    </source>
</evidence>
<dbReference type="Gene3D" id="1.10.1400.10">
    <property type="match status" value="1"/>
</dbReference>
<keyword evidence="5" id="KW-0479">Metal-binding</keyword>
<dbReference type="STRING" id="395495.Lcho_1908"/>